<name>K2JL56_9GAMM</name>
<dbReference type="InterPro" id="IPR036388">
    <property type="entry name" value="WH-like_DNA-bd_sf"/>
</dbReference>
<dbReference type="AlphaFoldDB" id="K2JL56"/>
<comment type="caution">
    <text evidence="6">The sequence shown here is derived from an EMBL/GenBank/DDBJ whole genome shotgun (WGS) entry which is preliminary data.</text>
</comment>
<dbReference type="OrthoDB" id="9786526at2"/>
<dbReference type="PROSITE" id="PS50931">
    <property type="entry name" value="HTH_LYSR"/>
    <property type="match status" value="1"/>
</dbReference>
<dbReference type="InterPro" id="IPR005119">
    <property type="entry name" value="LysR_subst-bd"/>
</dbReference>
<dbReference type="CDD" id="cd08472">
    <property type="entry name" value="PBP2_CrgA_like_3"/>
    <property type="match status" value="1"/>
</dbReference>
<keyword evidence="2" id="KW-0805">Transcription regulation</keyword>
<protein>
    <submittedName>
        <fullName evidence="6">LysR family transcriptional regulator</fullName>
    </submittedName>
</protein>
<proteinExistence type="inferred from homology"/>
<gene>
    <name evidence="6" type="ORF">B3C1_07721</name>
</gene>
<dbReference type="InterPro" id="IPR036390">
    <property type="entry name" value="WH_DNA-bd_sf"/>
</dbReference>
<evidence type="ECO:0000256" key="3">
    <source>
        <dbReference type="ARBA" id="ARBA00023125"/>
    </source>
</evidence>
<dbReference type="GO" id="GO:0043565">
    <property type="term" value="F:sequence-specific DNA binding"/>
    <property type="evidence" value="ECO:0007669"/>
    <property type="project" value="TreeGrafter"/>
</dbReference>
<dbReference type="FunFam" id="3.40.190.290:FF:000001">
    <property type="entry name" value="Transcriptional regulator, LysR family"/>
    <property type="match status" value="1"/>
</dbReference>
<dbReference type="Proteomes" id="UP000006755">
    <property type="component" value="Unassembled WGS sequence"/>
</dbReference>
<dbReference type="PATRIC" id="fig|745411.4.peg.1519"/>
<comment type="similarity">
    <text evidence="1">Belongs to the LysR transcriptional regulatory family.</text>
</comment>
<dbReference type="InterPro" id="IPR000847">
    <property type="entry name" value="LysR_HTH_N"/>
</dbReference>
<feature type="domain" description="HTH lysR-type" evidence="5">
    <location>
        <begin position="3"/>
        <end position="60"/>
    </location>
</feature>
<dbReference type="PANTHER" id="PTHR30537:SF72">
    <property type="entry name" value="LYSR FAMILY TRANSCRIPTIONAL REGULATOR"/>
    <property type="match status" value="1"/>
</dbReference>
<dbReference type="Gene3D" id="3.40.190.290">
    <property type="match status" value="1"/>
</dbReference>
<evidence type="ECO:0000256" key="2">
    <source>
        <dbReference type="ARBA" id="ARBA00023015"/>
    </source>
</evidence>
<keyword evidence="3" id="KW-0238">DNA-binding</keyword>
<dbReference type="Pfam" id="PF00126">
    <property type="entry name" value="HTH_1"/>
    <property type="match status" value="1"/>
</dbReference>
<evidence type="ECO:0000313" key="6">
    <source>
        <dbReference type="EMBL" id="EKE75147.1"/>
    </source>
</evidence>
<reference evidence="6 7" key="1">
    <citation type="journal article" date="2012" name="J. Bacteriol.">
        <title>Genome Sequence of Gallaecimonas xiamenensis Type Strain 3-C-1.</title>
        <authorList>
            <person name="Lai Q."/>
            <person name="Wang L."/>
            <person name="Wang W."/>
            <person name="Shao Z."/>
        </authorList>
    </citation>
    <scope>NUCLEOTIDE SEQUENCE [LARGE SCALE GENOMIC DNA]</scope>
    <source>
        <strain evidence="6 7">3-C-1</strain>
    </source>
</reference>
<dbReference type="Gene3D" id="1.10.10.10">
    <property type="entry name" value="Winged helix-like DNA-binding domain superfamily/Winged helix DNA-binding domain"/>
    <property type="match status" value="1"/>
</dbReference>
<dbReference type="SUPFAM" id="SSF53850">
    <property type="entry name" value="Periplasmic binding protein-like II"/>
    <property type="match status" value="1"/>
</dbReference>
<dbReference type="eggNOG" id="COG0583">
    <property type="taxonomic scope" value="Bacteria"/>
</dbReference>
<dbReference type="Pfam" id="PF03466">
    <property type="entry name" value="LysR_substrate"/>
    <property type="match status" value="1"/>
</dbReference>
<dbReference type="RefSeq" id="WP_008484011.1">
    <property type="nucleotide sequence ID" value="NZ_AMRI01000009.1"/>
</dbReference>
<dbReference type="EMBL" id="AMRI01000009">
    <property type="protein sequence ID" value="EKE75147.1"/>
    <property type="molecule type" value="Genomic_DNA"/>
</dbReference>
<keyword evidence="7" id="KW-1185">Reference proteome</keyword>
<evidence type="ECO:0000256" key="4">
    <source>
        <dbReference type="ARBA" id="ARBA00023163"/>
    </source>
</evidence>
<dbReference type="GO" id="GO:0006351">
    <property type="term" value="P:DNA-templated transcription"/>
    <property type="evidence" value="ECO:0007669"/>
    <property type="project" value="TreeGrafter"/>
</dbReference>
<dbReference type="InterPro" id="IPR058163">
    <property type="entry name" value="LysR-type_TF_proteobact-type"/>
</dbReference>
<organism evidence="6 7">
    <name type="scientific">Gallaecimonas xiamenensis 3-C-1</name>
    <dbReference type="NCBI Taxonomy" id="745411"/>
    <lineage>
        <taxon>Bacteria</taxon>
        <taxon>Pseudomonadati</taxon>
        <taxon>Pseudomonadota</taxon>
        <taxon>Gammaproteobacteria</taxon>
        <taxon>Enterobacterales</taxon>
        <taxon>Gallaecimonadaceae</taxon>
        <taxon>Gallaecimonas</taxon>
    </lineage>
</organism>
<accession>K2JL56</accession>
<dbReference type="GO" id="GO:0003700">
    <property type="term" value="F:DNA-binding transcription factor activity"/>
    <property type="evidence" value="ECO:0007669"/>
    <property type="project" value="InterPro"/>
</dbReference>
<evidence type="ECO:0000313" key="7">
    <source>
        <dbReference type="Proteomes" id="UP000006755"/>
    </source>
</evidence>
<keyword evidence="4" id="KW-0804">Transcription</keyword>
<dbReference type="FunFam" id="1.10.10.10:FF:000001">
    <property type="entry name" value="LysR family transcriptional regulator"/>
    <property type="match status" value="1"/>
</dbReference>
<dbReference type="PANTHER" id="PTHR30537">
    <property type="entry name" value="HTH-TYPE TRANSCRIPTIONAL REGULATOR"/>
    <property type="match status" value="1"/>
</dbReference>
<evidence type="ECO:0000259" key="5">
    <source>
        <dbReference type="PROSITE" id="PS50931"/>
    </source>
</evidence>
<dbReference type="STRING" id="745411.B3C1_07721"/>
<sequence length="298" mass="33242">MQDRLQAMQIFTRVAELASFTLAAADLGLSKTHVSNRVGQLETHLGTRLLQRTTRRVTLTQDGQLYYQRCLWMLDEMQELDNLFQDEGQGLAGKLRIDMPTGLAKNLVLPKLGQFLDSHPRLEMEISCSDRRVDLVAEGLDAVLRVGAQPDQGVIARHLADMPMVSCASPSYLDRYGRPQSLADLNGHQLVHYTQVLGDSQGAFEYLQDAEPRQLAMPARLTVNQTEAYSQACLAGLGIIQVPEHGVRQWLASGQLEQVLPQLAIAPMPLWLLYPHRRHLSKRLGAFSRWLEGLLAGA</sequence>
<dbReference type="SUPFAM" id="SSF46785">
    <property type="entry name" value="Winged helix' DNA-binding domain"/>
    <property type="match status" value="1"/>
</dbReference>
<evidence type="ECO:0000256" key="1">
    <source>
        <dbReference type="ARBA" id="ARBA00009437"/>
    </source>
</evidence>